<sequence length="70" mass="7918">MADTVIETYNEAGGWKNRPQGNERATSTHATKEEAVEYGRNLAKERKGDHIIKNIKNLDGTISERHSYSE</sequence>
<gene>
    <name evidence="2" type="ORF">DI525_07025</name>
</gene>
<dbReference type="InterPro" id="IPR018691">
    <property type="entry name" value="DUF2188"/>
</dbReference>
<feature type="compositionally biased region" description="Polar residues" evidence="1">
    <location>
        <begin position="19"/>
        <end position="29"/>
    </location>
</feature>
<dbReference type="EMBL" id="QFRA01000016">
    <property type="protein sequence ID" value="PZR04503.1"/>
    <property type="molecule type" value="Genomic_DNA"/>
</dbReference>
<reference evidence="2 3" key="1">
    <citation type="submission" date="2017-08" db="EMBL/GenBank/DDBJ databases">
        <title>Infants hospitalized years apart are colonized by the same room-sourced microbial strains.</title>
        <authorList>
            <person name="Brooks B."/>
            <person name="Olm M.R."/>
            <person name="Firek B.A."/>
            <person name="Baker R."/>
            <person name="Thomas B.C."/>
            <person name="Morowitz M.J."/>
            <person name="Banfield J.F."/>
        </authorList>
    </citation>
    <scope>NUCLEOTIDE SEQUENCE [LARGE SCALE GENOMIC DNA]</scope>
    <source>
        <strain evidence="2">S2_003_000_R1_3</strain>
    </source>
</reference>
<comment type="caution">
    <text evidence="2">The sequence shown here is derived from an EMBL/GenBank/DDBJ whole genome shotgun (WGS) entry which is preliminary data.</text>
</comment>
<evidence type="ECO:0008006" key="4">
    <source>
        <dbReference type="Google" id="ProtNLM"/>
    </source>
</evidence>
<evidence type="ECO:0000313" key="3">
    <source>
        <dbReference type="Proteomes" id="UP000249432"/>
    </source>
</evidence>
<dbReference type="AlphaFoldDB" id="A0A2W5SUN6"/>
<dbReference type="Pfam" id="PF09954">
    <property type="entry name" value="DUF2188"/>
    <property type="match status" value="1"/>
</dbReference>
<dbReference type="RefSeq" id="WP_303735035.1">
    <property type="nucleotide sequence ID" value="NZ_CAKZHK010000009.1"/>
</dbReference>
<name>A0A2W5SUN6_9CORY</name>
<organism evidence="2 3">
    <name type="scientific">Corynebacterium kroppenstedtii</name>
    <dbReference type="NCBI Taxonomy" id="161879"/>
    <lineage>
        <taxon>Bacteria</taxon>
        <taxon>Bacillati</taxon>
        <taxon>Actinomycetota</taxon>
        <taxon>Actinomycetes</taxon>
        <taxon>Mycobacteriales</taxon>
        <taxon>Corynebacteriaceae</taxon>
        <taxon>Corynebacterium</taxon>
    </lineage>
</organism>
<evidence type="ECO:0000313" key="2">
    <source>
        <dbReference type="EMBL" id="PZR04503.1"/>
    </source>
</evidence>
<proteinExistence type="predicted"/>
<accession>A0A2W5SUN6</accession>
<dbReference type="Proteomes" id="UP000249432">
    <property type="component" value="Unassembled WGS sequence"/>
</dbReference>
<evidence type="ECO:0000256" key="1">
    <source>
        <dbReference type="SAM" id="MobiDB-lite"/>
    </source>
</evidence>
<protein>
    <recommendedName>
        <fullName evidence="4">DUF2188 domain-containing protein</fullName>
    </recommendedName>
</protein>
<feature type="region of interest" description="Disordered" evidence="1">
    <location>
        <begin position="1"/>
        <end position="31"/>
    </location>
</feature>